<evidence type="ECO:0000313" key="12">
    <source>
        <dbReference type="Proteomes" id="UP000694925"/>
    </source>
</evidence>
<keyword evidence="9" id="KW-0496">Mitochondrion</keyword>
<keyword evidence="10 11" id="KW-0472">Membrane</keyword>
<evidence type="ECO:0000256" key="1">
    <source>
        <dbReference type="ARBA" id="ARBA00004298"/>
    </source>
</evidence>
<evidence type="ECO:0000256" key="9">
    <source>
        <dbReference type="ARBA" id="ARBA00023128"/>
    </source>
</evidence>
<evidence type="ECO:0000256" key="4">
    <source>
        <dbReference type="ARBA" id="ARBA00022660"/>
    </source>
</evidence>
<dbReference type="InterPro" id="IPR009423">
    <property type="entry name" value="NDUC2"/>
</dbReference>
<dbReference type="KEGG" id="ccal:108632749"/>
<dbReference type="Proteomes" id="UP000694925">
    <property type="component" value="Unplaced"/>
</dbReference>
<dbReference type="PANTHER" id="PTHR13099:SF0">
    <property type="entry name" value="NADH DEHYDROGENASE [UBIQUINONE] 1 SUBUNIT C2-RELATED"/>
    <property type="match status" value="1"/>
</dbReference>
<evidence type="ECO:0000256" key="11">
    <source>
        <dbReference type="SAM" id="Phobius"/>
    </source>
</evidence>
<gene>
    <name evidence="13 14 15" type="primary">LOC108632749</name>
</gene>
<organism evidence="12 15">
    <name type="scientific">Ceratina calcarata</name>
    <dbReference type="NCBI Taxonomy" id="156304"/>
    <lineage>
        <taxon>Eukaryota</taxon>
        <taxon>Metazoa</taxon>
        <taxon>Ecdysozoa</taxon>
        <taxon>Arthropoda</taxon>
        <taxon>Hexapoda</taxon>
        <taxon>Insecta</taxon>
        <taxon>Pterygota</taxon>
        <taxon>Neoptera</taxon>
        <taxon>Endopterygota</taxon>
        <taxon>Hymenoptera</taxon>
        <taxon>Apocrita</taxon>
        <taxon>Aculeata</taxon>
        <taxon>Apoidea</taxon>
        <taxon>Anthophila</taxon>
        <taxon>Apidae</taxon>
        <taxon>Ceratina</taxon>
        <taxon>Zadontomerus</taxon>
    </lineage>
</organism>
<proteinExistence type="inferred from homology"/>
<dbReference type="GeneID" id="108632749"/>
<evidence type="ECO:0000313" key="13">
    <source>
        <dbReference type="RefSeq" id="XP_017892993.1"/>
    </source>
</evidence>
<dbReference type="RefSeq" id="XP_017892993.1">
    <property type="nucleotide sequence ID" value="XM_018037504.2"/>
</dbReference>
<dbReference type="Pfam" id="PF06374">
    <property type="entry name" value="NDUF_C2"/>
    <property type="match status" value="1"/>
</dbReference>
<comment type="similarity">
    <text evidence="2">Belongs to the complex I NDUFC2 subunit family.</text>
</comment>
<keyword evidence="7" id="KW-0249">Electron transport</keyword>
<feature type="transmembrane region" description="Helical" evidence="11">
    <location>
        <begin position="27"/>
        <end position="44"/>
    </location>
</feature>
<comment type="subcellular location">
    <subcellularLocation>
        <location evidence="1">Mitochondrion inner membrane</location>
        <topology evidence="1">Single-pass membrane protein</topology>
        <orientation evidence="1">Matrix side</orientation>
    </subcellularLocation>
</comment>
<evidence type="ECO:0000256" key="5">
    <source>
        <dbReference type="ARBA" id="ARBA00022692"/>
    </source>
</evidence>
<dbReference type="GO" id="GO:0005743">
    <property type="term" value="C:mitochondrial inner membrane"/>
    <property type="evidence" value="ECO:0007669"/>
    <property type="project" value="UniProtKB-SubCell"/>
</dbReference>
<dbReference type="AlphaFoldDB" id="A0AAJ7JHU3"/>
<evidence type="ECO:0000256" key="3">
    <source>
        <dbReference type="ARBA" id="ARBA00022448"/>
    </source>
</evidence>
<evidence type="ECO:0000256" key="2">
    <source>
        <dbReference type="ARBA" id="ARBA00008674"/>
    </source>
</evidence>
<dbReference type="GO" id="GO:0006120">
    <property type="term" value="P:mitochondrial electron transport, NADH to ubiquinone"/>
    <property type="evidence" value="ECO:0007669"/>
    <property type="project" value="InterPro"/>
</dbReference>
<keyword evidence="12" id="KW-1185">Reference proteome</keyword>
<evidence type="ECO:0000313" key="15">
    <source>
        <dbReference type="RefSeq" id="XP_017892995.1"/>
    </source>
</evidence>
<dbReference type="RefSeq" id="XP_017892995.1">
    <property type="nucleotide sequence ID" value="XM_018037506.2"/>
</dbReference>
<keyword evidence="5 11" id="KW-0812">Transmembrane</keyword>
<keyword evidence="3" id="KW-0813">Transport</keyword>
<evidence type="ECO:0000256" key="10">
    <source>
        <dbReference type="ARBA" id="ARBA00023136"/>
    </source>
</evidence>
<sequence length="121" mass="13844">MTTDETNPAQWALDLLEPTRVDRTDTIFRYYLIPLLAATNVVAVRARNVFMKFPANLNPHIQLACGVAGGLAGYVMHYVSDVSHARQDAVIRDYIIRHPERFPPPENRKISDIFQPWTPLR</sequence>
<evidence type="ECO:0000313" key="14">
    <source>
        <dbReference type="RefSeq" id="XP_017892994.1"/>
    </source>
</evidence>
<keyword evidence="6" id="KW-0999">Mitochondrion inner membrane</keyword>
<dbReference type="CTD" id="33528"/>
<evidence type="ECO:0000256" key="7">
    <source>
        <dbReference type="ARBA" id="ARBA00022982"/>
    </source>
</evidence>
<dbReference type="RefSeq" id="XP_017892994.1">
    <property type="nucleotide sequence ID" value="XM_018037505.2"/>
</dbReference>
<name>A0AAJ7JHU3_9HYME</name>
<keyword evidence="8 11" id="KW-1133">Transmembrane helix</keyword>
<evidence type="ECO:0000256" key="8">
    <source>
        <dbReference type="ARBA" id="ARBA00022989"/>
    </source>
</evidence>
<keyword evidence="4" id="KW-0679">Respiratory chain</keyword>
<accession>A0AAJ7JHU3</accession>
<dbReference type="PANTHER" id="PTHR13099">
    <property type="entry name" value="NADH-UBIQUINONE OXIDOREDUCTASE SUBUNIT B14.5B"/>
    <property type="match status" value="1"/>
</dbReference>
<protein>
    <submittedName>
        <fullName evidence="13 14">Uncharacterized protein LOC108632749</fullName>
    </submittedName>
</protein>
<evidence type="ECO:0000256" key="6">
    <source>
        <dbReference type="ARBA" id="ARBA00022792"/>
    </source>
</evidence>
<reference evidence="13 14" key="1">
    <citation type="submission" date="2025-04" db="UniProtKB">
        <authorList>
            <consortium name="RefSeq"/>
        </authorList>
    </citation>
    <scope>IDENTIFICATION</scope>
    <source>
        <tissue evidence="13 14">Whole body</tissue>
    </source>
</reference>